<evidence type="ECO:0000313" key="2">
    <source>
        <dbReference type="Proteomes" id="UP000321523"/>
    </source>
</evidence>
<evidence type="ECO:0000313" key="1">
    <source>
        <dbReference type="EMBL" id="GEO42814.1"/>
    </source>
</evidence>
<reference evidence="1 2" key="1">
    <citation type="submission" date="2019-07" db="EMBL/GenBank/DDBJ databases">
        <title>Whole genome shotgun sequence of Skermanella aerolata NBRC 106429.</title>
        <authorList>
            <person name="Hosoyama A."/>
            <person name="Uohara A."/>
            <person name="Ohji S."/>
            <person name="Ichikawa N."/>
        </authorList>
    </citation>
    <scope>NUCLEOTIDE SEQUENCE [LARGE SCALE GENOMIC DNA]</scope>
    <source>
        <strain evidence="1 2">NBRC 106429</strain>
    </source>
</reference>
<keyword evidence="2" id="KW-1185">Reference proteome</keyword>
<dbReference type="RefSeq" id="WP_044435900.1">
    <property type="nucleotide sequence ID" value="NZ_BJYZ01000051.1"/>
</dbReference>
<proteinExistence type="predicted"/>
<dbReference type="Proteomes" id="UP000321523">
    <property type="component" value="Unassembled WGS sequence"/>
</dbReference>
<sequence length="137" mass="15584">MLQDPYSESIMPRLTAGDKKLREGNSVSVYPITRQQWDALQTVASGRGETRSDLFRDAIGQLLDNRDNGELVTYTAAPRLHPGEKAGTKPRIVWLKPPLSDRFRDRCEVDRISQSEFVLEALRRYLKTEKIAIDPAI</sequence>
<protein>
    <submittedName>
        <fullName evidence="1">Uncharacterized protein</fullName>
    </submittedName>
</protein>
<accession>A0A512E275</accession>
<gene>
    <name evidence="1" type="ORF">SAE02_69620</name>
</gene>
<organism evidence="1 2">
    <name type="scientific">Skermanella aerolata</name>
    <dbReference type="NCBI Taxonomy" id="393310"/>
    <lineage>
        <taxon>Bacteria</taxon>
        <taxon>Pseudomonadati</taxon>
        <taxon>Pseudomonadota</taxon>
        <taxon>Alphaproteobacteria</taxon>
        <taxon>Rhodospirillales</taxon>
        <taxon>Azospirillaceae</taxon>
        <taxon>Skermanella</taxon>
    </lineage>
</organism>
<dbReference type="EMBL" id="BJYZ01000051">
    <property type="protein sequence ID" value="GEO42814.1"/>
    <property type="molecule type" value="Genomic_DNA"/>
</dbReference>
<name>A0A512E275_9PROT</name>
<dbReference type="AlphaFoldDB" id="A0A512E275"/>
<comment type="caution">
    <text evidence="1">The sequence shown here is derived from an EMBL/GenBank/DDBJ whole genome shotgun (WGS) entry which is preliminary data.</text>
</comment>